<proteinExistence type="predicted"/>
<organism evidence="1 2">
    <name type="scientific">Saprolegnia parasitica (strain CBS 223.65)</name>
    <dbReference type="NCBI Taxonomy" id="695850"/>
    <lineage>
        <taxon>Eukaryota</taxon>
        <taxon>Sar</taxon>
        <taxon>Stramenopiles</taxon>
        <taxon>Oomycota</taxon>
        <taxon>Saprolegniomycetes</taxon>
        <taxon>Saprolegniales</taxon>
        <taxon>Saprolegniaceae</taxon>
        <taxon>Saprolegnia</taxon>
    </lineage>
</organism>
<gene>
    <name evidence="1" type="ORF">SPRG_16611</name>
</gene>
<name>A0A067BIH0_SAPPC</name>
<dbReference type="VEuPathDB" id="FungiDB:SPRG_16611"/>
<dbReference type="Proteomes" id="UP000030745">
    <property type="component" value="Unassembled WGS sequence"/>
</dbReference>
<sequence>MKSEHERKLDELGEFAVKYRNFIVGFEQSASPPSSGKKVTYGKSKVKNRKTTSKTCKYAHLNPAWDSAVSRRNSRAHVPYCNDSNYTCDVIGTSEEFWLF</sequence>
<dbReference type="AlphaFoldDB" id="A0A067BIH0"/>
<evidence type="ECO:0000313" key="1">
    <source>
        <dbReference type="EMBL" id="KDO17978.1"/>
    </source>
</evidence>
<evidence type="ECO:0000313" key="2">
    <source>
        <dbReference type="Proteomes" id="UP000030745"/>
    </source>
</evidence>
<dbReference type="GeneID" id="24138224"/>
<dbReference type="KEGG" id="spar:SPRG_16611"/>
<dbReference type="EMBL" id="KK583521">
    <property type="protein sequence ID" value="KDO17978.1"/>
    <property type="molecule type" value="Genomic_DNA"/>
</dbReference>
<keyword evidence="2" id="KW-1185">Reference proteome</keyword>
<accession>A0A067BIH0</accession>
<reference evidence="1 2" key="1">
    <citation type="journal article" date="2013" name="PLoS Genet.">
        <title>Distinctive expansion of potential virulence genes in the genome of the oomycete fish pathogen Saprolegnia parasitica.</title>
        <authorList>
            <person name="Jiang R.H."/>
            <person name="de Bruijn I."/>
            <person name="Haas B.J."/>
            <person name="Belmonte R."/>
            <person name="Lobach L."/>
            <person name="Christie J."/>
            <person name="van den Ackerveken G."/>
            <person name="Bottin A."/>
            <person name="Bulone V."/>
            <person name="Diaz-Moreno S.M."/>
            <person name="Dumas B."/>
            <person name="Fan L."/>
            <person name="Gaulin E."/>
            <person name="Govers F."/>
            <person name="Grenville-Briggs L.J."/>
            <person name="Horner N.R."/>
            <person name="Levin J.Z."/>
            <person name="Mammella M."/>
            <person name="Meijer H.J."/>
            <person name="Morris P."/>
            <person name="Nusbaum C."/>
            <person name="Oome S."/>
            <person name="Phillips A.J."/>
            <person name="van Rooyen D."/>
            <person name="Rzeszutek E."/>
            <person name="Saraiva M."/>
            <person name="Secombes C.J."/>
            <person name="Seidl M.F."/>
            <person name="Snel B."/>
            <person name="Stassen J.H."/>
            <person name="Sykes S."/>
            <person name="Tripathy S."/>
            <person name="van den Berg H."/>
            <person name="Vega-Arreguin J.C."/>
            <person name="Wawra S."/>
            <person name="Young S.K."/>
            <person name="Zeng Q."/>
            <person name="Dieguez-Uribeondo J."/>
            <person name="Russ C."/>
            <person name="Tyler B.M."/>
            <person name="van West P."/>
        </authorList>
    </citation>
    <scope>NUCLEOTIDE SEQUENCE [LARGE SCALE GENOMIC DNA]</scope>
    <source>
        <strain evidence="1 2">CBS 223.65</strain>
    </source>
</reference>
<protein>
    <submittedName>
        <fullName evidence="1">Uncharacterized protein</fullName>
    </submittedName>
</protein>
<dbReference type="RefSeq" id="XP_012211307.1">
    <property type="nucleotide sequence ID" value="XM_012355917.1"/>
</dbReference>